<dbReference type="EMBL" id="BPLQ01007507">
    <property type="protein sequence ID" value="GIY30495.1"/>
    <property type="molecule type" value="Genomic_DNA"/>
</dbReference>
<feature type="transmembrane region" description="Helical" evidence="1">
    <location>
        <begin position="21"/>
        <end position="41"/>
    </location>
</feature>
<name>A0AAV4S8J4_9ARAC</name>
<evidence type="ECO:0008006" key="5">
    <source>
        <dbReference type="Google" id="ProtNLM"/>
    </source>
</evidence>
<organism evidence="2 4">
    <name type="scientific">Caerostris darwini</name>
    <dbReference type="NCBI Taxonomy" id="1538125"/>
    <lineage>
        <taxon>Eukaryota</taxon>
        <taxon>Metazoa</taxon>
        <taxon>Ecdysozoa</taxon>
        <taxon>Arthropoda</taxon>
        <taxon>Chelicerata</taxon>
        <taxon>Arachnida</taxon>
        <taxon>Araneae</taxon>
        <taxon>Araneomorphae</taxon>
        <taxon>Entelegynae</taxon>
        <taxon>Araneoidea</taxon>
        <taxon>Araneidae</taxon>
        <taxon>Caerostris</taxon>
    </lineage>
</organism>
<feature type="transmembrane region" description="Helical" evidence="1">
    <location>
        <begin position="47"/>
        <end position="66"/>
    </location>
</feature>
<sequence>MRKSEMTTKEVWPSNEIAPCVGFIQLLISLTLRLQALGTLINFEMKMHLYTVLFTLLIVGLAYGNICPNGMPCDGECCQRYLYGSEYECCKEGYSCVYNSDFGACVANFLDIFKPKPENKFERHIYTDQPKVDSLIRKDEYPEENVIQMGFLKDLLKKLVS</sequence>
<evidence type="ECO:0000313" key="2">
    <source>
        <dbReference type="EMBL" id="GIY30495.1"/>
    </source>
</evidence>
<proteinExistence type="predicted"/>
<protein>
    <recommendedName>
        <fullName evidence="5">Granulins domain-containing protein</fullName>
    </recommendedName>
</protein>
<dbReference type="Proteomes" id="UP001054837">
    <property type="component" value="Unassembled WGS sequence"/>
</dbReference>
<keyword evidence="1" id="KW-0472">Membrane</keyword>
<keyword evidence="4" id="KW-1185">Reference proteome</keyword>
<reference evidence="2 4" key="1">
    <citation type="submission" date="2021-06" db="EMBL/GenBank/DDBJ databases">
        <title>Caerostris darwini draft genome.</title>
        <authorList>
            <person name="Kono N."/>
            <person name="Arakawa K."/>
        </authorList>
    </citation>
    <scope>NUCLEOTIDE SEQUENCE [LARGE SCALE GENOMIC DNA]</scope>
</reference>
<keyword evidence="1" id="KW-1133">Transmembrane helix</keyword>
<accession>A0AAV4S8J4</accession>
<evidence type="ECO:0000313" key="4">
    <source>
        <dbReference type="Proteomes" id="UP001054837"/>
    </source>
</evidence>
<evidence type="ECO:0000313" key="3">
    <source>
        <dbReference type="EMBL" id="GIY30497.1"/>
    </source>
</evidence>
<dbReference type="AlphaFoldDB" id="A0AAV4S8J4"/>
<comment type="caution">
    <text evidence="2">The sequence shown here is derived from an EMBL/GenBank/DDBJ whole genome shotgun (WGS) entry which is preliminary data.</text>
</comment>
<keyword evidence="1" id="KW-0812">Transmembrane</keyword>
<dbReference type="EMBL" id="BPLQ01007507">
    <property type="protein sequence ID" value="GIY30497.1"/>
    <property type="molecule type" value="Genomic_DNA"/>
</dbReference>
<evidence type="ECO:0000256" key="1">
    <source>
        <dbReference type="SAM" id="Phobius"/>
    </source>
</evidence>
<gene>
    <name evidence="2" type="ORF">CDAR_309131</name>
    <name evidence="3" type="ORF">CDAR_309132</name>
</gene>